<dbReference type="GO" id="GO:0032357">
    <property type="term" value="F:oxidized purine DNA binding"/>
    <property type="evidence" value="ECO:0007669"/>
    <property type="project" value="TreeGrafter"/>
</dbReference>
<dbReference type="Gene3D" id="1.10.340.30">
    <property type="entry name" value="Hypothetical protein, domain 2"/>
    <property type="match status" value="1"/>
</dbReference>
<evidence type="ECO:0000256" key="2">
    <source>
        <dbReference type="ARBA" id="ARBA00002933"/>
    </source>
</evidence>
<dbReference type="AlphaFoldDB" id="A8PLA9"/>
<dbReference type="OrthoDB" id="9802365at2"/>
<dbReference type="InterPro" id="IPR044298">
    <property type="entry name" value="MIG/MutY"/>
</dbReference>
<keyword evidence="8 14" id="KW-0227">DNA damage</keyword>
<proteinExistence type="inferred from homology"/>
<keyword evidence="6" id="KW-0004">4Fe-4S</keyword>
<comment type="catalytic activity">
    <reaction evidence="1 14">
        <text>Hydrolyzes free adenine bases from 7,8-dihydro-8-oxoguanine:adenine mismatched double-stranded DNA, leaving an apurinic site.</text>
        <dbReference type="EC" id="3.2.2.31"/>
    </reaction>
</comment>
<gene>
    <name evidence="16" type="primary">mutY</name>
    <name evidence="16" type="ORF">RICGR_0373</name>
</gene>
<accession>A8PLA9</accession>
<dbReference type="PROSITE" id="PS01155">
    <property type="entry name" value="ENDONUCLEASE_III_2"/>
    <property type="match status" value="1"/>
</dbReference>
<evidence type="ECO:0000256" key="12">
    <source>
        <dbReference type="ARBA" id="ARBA00023204"/>
    </source>
</evidence>
<dbReference type="SMART" id="SM00525">
    <property type="entry name" value="FES"/>
    <property type="match status" value="1"/>
</dbReference>
<dbReference type="SUPFAM" id="SSF55811">
    <property type="entry name" value="Nudix"/>
    <property type="match status" value="1"/>
</dbReference>
<evidence type="ECO:0000256" key="5">
    <source>
        <dbReference type="ARBA" id="ARBA00022023"/>
    </source>
</evidence>
<dbReference type="Gene3D" id="3.90.79.10">
    <property type="entry name" value="Nucleoside Triphosphate Pyrophosphohydrolase"/>
    <property type="match status" value="1"/>
</dbReference>
<evidence type="ECO:0000256" key="14">
    <source>
        <dbReference type="RuleBase" id="RU365096"/>
    </source>
</evidence>
<evidence type="ECO:0000313" key="16">
    <source>
        <dbReference type="EMBL" id="EDP46222.1"/>
    </source>
</evidence>
<dbReference type="GO" id="GO:0000701">
    <property type="term" value="F:purine-specific mismatch base pair DNA N-glycosylase activity"/>
    <property type="evidence" value="ECO:0007669"/>
    <property type="project" value="UniProtKB-EC"/>
</dbReference>
<keyword evidence="7" id="KW-0479">Metal-binding</keyword>
<keyword evidence="12" id="KW-0234">DNA repair</keyword>
<keyword evidence="17" id="KW-1185">Reference proteome</keyword>
<dbReference type="InterPro" id="IPR015797">
    <property type="entry name" value="NUDIX_hydrolase-like_dom_sf"/>
</dbReference>
<evidence type="ECO:0000256" key="1">
    <source>
        <dbReference type="ARBA" id="ARBA00000843"/>
    </source>
</evidence>
<evidence type="ECO:0000256" key="7">
    <source>
        <dbReference type="ARBA" id="ARBA00022723"/>
    </source>
</evidence>
<dbReference type="GO" id="GO:0046872">
    <property type="term" value="F:metal ion binding"/>
    <property type="evidence" value="ECO:0007669"/>
    <property type="project" value="UniProtKB-UniRule"/>
</dbReference>
<dbReference type="Proteomes" id="UP000054075">
    <property type="component" value="Unassembled WGS sequence"/>
</dbReference>
<comment type="caution">
    <text evidence="16">The sequence shown here is derived from an EMBL/GenBank/DDBJ whole genome shotgun (WGS) entry which is preliminary data.</text>
</comment>
<protein>
    <recommendedName>
        <fullName evidence="5 14">Adenine DNA glycosylase</fullName>
        <ecNumber evidence="4 14">3.2.2.31</ecNumber>
    </recommendedName>
</protein>
<dbReference type="InterPro" id="IPR029119">
    <property type="entry name" value="MutY_C"/>
</dbReference>
<dbReference type="Pfam" id="PF14815">
    <property type="entry name" value="NUDIX_4"/>
    <property type="match status" value="1"/>
</dbReference>
<comment type="cofactor">
    <cofactor evidence="14">
        <name>[4Fe-4S] cluster</name>
        <dbReference type="ChEBI" id="CHEBI:49883"/>
    </cofactor>
    <text evidence="14">Binds 1 [4Fe-4S] cluster.</text>
</comment>
<dbReference type="NCBIfam" id="TIGR01084">
    <property type="entry name" value="mutY"/>
    <property type="match status" value="1"/>
</dbReference>
<keyword evidence="10 14" id="KW-0408">Iron</keyword>
<sequence length="354" mass="40936">MTLTPAQFQKKILTWFHQSGRKHLPWQQVQSPYFTWLSEIMLQQTQVTTVIPYFQRFTHHFPTLSSLANASLDEVIRLWSGLGYYARARHLHRCAQIIEEKYKGKFPQALILLQNLPGIGRSTAGAIRALAFNQPAAILDGNVKRVFSRFHTLSGWPGLTHVNKQLWTLAERYTPHNKHVRHYTQAMMDLGALICTPKHAQCTECPLQRHCKAYKEDCVIHYPSSKPVKMNPSRAITMVILINARQEILLEKRPPRGIWGGLWSLPECTITEKIKNFCKKNYHCETEKSIKNYPFLKHTFSHFQLEIRPVAIRVKKWSPPQMESNPIVWYNKQQLASIGLAAPVKKLLNQLIEA</sequence>
<evidence type="ECO:0000256" key="11">
    <source>
        <dbReference type="ARBA" id="ARBA00023014"/>
    </source>
</evidence>
<dbReference type="FunFam" id="1.10.340.30:FF:000002">
    <property type="entry name" value="Adenine DNA glycosylase"/>
    <property type="match status" value="1"/>
</dbReference>
<dbReference type="STRING" id="59196.RICGR_0373"/>
<evidence type="ECO:0000256" key="8">
    <source>
        <dbReference type="ARBA" id="ARBA00022763"/>
    </source>
</evidence>
<reference evidence="16" key="2">
    <citation type="submission" date="2007-10" db="EMBL/GenBank/DDBJ databases">
        <authorList>
            <person name="Myers G.S."/>
        </authorList>
    </citation>
    <scope>NUCLEOTIDE SEQUENCE [LARGE SCALE GENOMIC DNA]</scope>
</reference>
<dbReference type="Pfam" id="PF00730">
    <property type="entry name" value="HhH-GPD"/>
    <property type="match status" value="1"/>
</dbReference>
<dbReference type="PANTHER" id="PTHR42944">
    <property type="entry name" value="ADENINE DNA GLYCOSYLASE"/>
    <property type="match status" value="1"/>
</dbReference>
<dbReference type="InterPro" id="IPR005760">
    <property type="entry name" value="A/G_AdeGlyc_MutY"/>
</dbReference>
<dbReference type="RefSeq" id="WP_006035205.1">
    <property type="nucleotide sequence ID" value="NZ_AAQJ02000001.1"/>
</dbReference>
<comment type="similarity">
    <text evidence="3 14">Belongs to the Nth/MutY family.</text>
</comment>
<dbReference type="GO" id="GO:0035485">
    <property type="term" value="F:adenine/guanine mispair binding"/>
    <property type="evidence" value="ECO:0007669"/>
    <property type="project" value="TreeGrafter"/>
</dbReference>
<dbReference type="EC" id="3.2.2.31" evidence="4 14"/>
<dbReference type="SUPFAM" id="SSF48150">
    <property type="entry name" value="DNA-glycosylase"/>
    <property type="match status" value="1"/>
</dbReference>
<dbReference type="GO" id="GO:0051539">
    <property type="term" value="F:4 iron, 4 sulfur cluster binding"/>
    <property type="evidence" value="ECO:0007669"/>
    <property type="project" value="UniProtKB-UniRule"/>
</dbReference>
<comment type="function">
    <text evidence="2">Adenine glycosylase active on G-A mispairs. MutY also corrects error-prone DNA synthesis past GO lesions which are due to the oxidatively damaged form of guanine: 7,8-dihydro-8-oxoguanine (8-oxo-dGTP).</text>
</comment>
<dbReference type="InterPro" id="IPR003651">
    <property type="entry name" value="Endonuclease3_FeS-loop_motif"/>
</dbReference>
<dbReference type="GO" id="GO:0006284">
    <property type="term" value="P:base-excision repair"/>
    <property type="evidence" value="ECO:0007669"/>
    <property type="project" value="UniProtKB-UniRule"/>
</dbReference>
<evidence type="ECO:0000256" key="4">
    <source>
        <dbReference type="ARBA" id="ARBA00012045"/>
    </source>
</evidence>
<evidence type="ECO:0000256" key="6">
    <source>
        <dbReference type="ARBA" id="ARBA00022485"/>
    </source>
</evidence>
<dbReference type="InterPro" id="IPR004036">
    <property type="entry name" value="Endonuclease-III-like_CS2"/>
</dbReference>
<evidence type="ECO:0000256" key="9">
    <source>
        <dbReference type="ARBA" id="ARBA00022801"/>
    </source>
</evidence>
<dbReference type="InterPro" id="IPR003265">
    <property type="entry name" value="HhH-GPD_domain"/>
</dbReference>
<keyword evidence="13 14" id="KW-0326">Glycosidase</keyword>
<dbReference type="Gene3D" id="1.10.1670.10">
    <property type="entry name" value="Helix-hairpin-Helix base-excision DNA repair enzymes (C-terminal)"/>
    <property type="match status" value="1"/>
</dbReference>
<dbReference type="GO" id="GO:0006298">
    <property type="term" value="P:mismatch repair"/>
    <property type="evidence" value="ECO:0007669"/>
    <property type="project" value="TreeGrafter"/>
</dbReference>
<dbReference type="CDD" id="cd00056">
    <property type="entry name" value="ENDO3c"/>
    <property type="match status" value="1"/>
</dbReference>
<reference evidence="16" key="1">
    <citation type="submission" date="2006-04" db="EMBL/GenBank/DDBJ databases">
        <authorList>
            <person name="Seshadri R."/>
            <person name="Federici B.A."/>
        </authorList>
    </citation>
    <scope>NUCLEOTIDE SEQUENCE [LARGE SCALE GENOMIC DNA]</scope>
</reference>
<dbReference type="GO" id="GO:0034039">
    <property type="term" value="F:8-oxo-7,8-dihydroguanine DNA N-glycosylase activity"/>
    <property type="evidence" value="ECO:0007669"/>
    <property type="project" value="TreeGrafter"/>
</dbReference>
<keyword evidence="11" id="KW-0411">Iron-sulfur</keyword>
<keyword evidence="9 16" id="KW-0378">Hydrolase</keyword>
<dbReference type="CDD" id="cd03431">
    <property type="entry name" value="NUDIX_DNA_Glycosylase_C-MutY"/>
    <property type="match status" value="1"/>
</dbReference>
<evidence type="ECO:0000256" key="3">
    <source>
        <dbReference type="ARBA" id="ARBA00008343"/>
    </source>
</evidence>
<name>A8PLA9_9COXI</name>
<evidence type="ECO:0000256" key="13">
    <source>
        <dbReference type="ARBA" id="ARBA00023295"/>
    </source>
</evidence>
<feature type="domain" description="HhH-GPD" evidence="15">
    <location>
        <begin position="41"/>
        <end position="193"/>
    </location>
</feature>
<dbReference type="InterPro" id="IPR011257">
    <property type="entry name" value="DNA_glycosylase"/>
</dbReference>
<dbReference type="PANTHER" id="PTHR42944:SF1">
    <property type="entry name" value="ADENINE DNA GLYCOSYLASE"/>
    <property type="match status" value="1"/>
</dbReference>
<evidence type="ECO:0000256" key="10">
    <source>
        <dbReference type="ARBA" id="ARBA00023004"/>
    </source>
</evidence>
<evidence type="ECO:0000313" key="17">
    <source>
        <dbReference type="Proteomes" id="UP000054075"/>
    </source>
</evidence>
<dbReference type="eggNOG" id="COG1194">
    <property type="taxonomic scope" value="Bacteria"/>
</dbReference>
<dbReference type="EMBL" id="AAQJ02000001">
    <property type="protein sequence ID" value="EDP46222.1"/>
    <property type="molecule type" value="Genomic_DNA"/>
</dbReference>
<dbReference type="InterPro" id="IPR023170">
    <property type="entry name" value="HhH_base_excis_C"/>
</dbReference>
<organism evidence="16 17">
    <name type="scientific">Rickettsiella grylli</name>
    <dbReference type="NCBI Taxonomy" id="59196"/>
    <lineage>
        <taxon>Bacteria</taxon>
        <taxon>Pseudomonadati</taxon>
        <taxon>Pseudomonadota</taxon>
        <taxon>Gammaproteobacteria</taxon>
        <taxon>Legionellales</taxon>
        <taxon>Coxiellaceae</taxon>
        <taxon>Rickettsiella</taxon>
    </lineage>
</organism>
<dbReference type="SMART" id="SM00478">
    <property type="entry name" value="ENDO3c"/>
    <property type="match status" value="1"/>
</dbReference>
<evidence type="ECO:0000259" key="15">
    <source>
        <dbReference type="SMART" id="SM00478"/>
    </source>
</evidence>